<keyword evidence="1" id="KW-1133">Transmembrane helix</keyword>
<proteinExistence type="predicted"/>
<evidence type="ECO:0000313" key="2">
    <source>
        <dbReference type="EMBL" id="WEJ62497.1"/>
    </source>
</evidence>
<dbReference type="EMBL" id="CP102381">
    <property type="protein sequence ID" value="WEJ62497.1"/>
    <property type="molecule type" value="Genomic_DNA"/>
</dbReference>
<accession>A0ABY8CCI4</accession>
<dbReference type="InterPro" id="IPR012902">
    <property type="entry name" value="N_methyl_site"/>
</dbReference>
<reference evidence="2 3" key="1">
    <citation type="submission" date="2022-06" db="EMBL/GenBank/DDBJ databases">
        <title>Thiomicrohabdus sp. nov, an obligately chemolithoautotrophic, sulfur-oxidizing bacterium isolated from beach of Guanyin Mountain. Amoy.</title>
        <authorList>
            <person name="Zhu H."/>
        </authorList>
    </citation>
    <scope>NUCLEOTIDE SEQUENCE [LARGE SCALE GENOMIC DNA]</scope>
    <source>
        <strain evidence="2 3">XGS-01</strain>
    </source>
</reference>
<keyword evidence="3" id="KW-1185">Reference proteome</keyword>
<dbReference type="InterPro" id="IPR045584">
    <property type="entry name" value="Pilin-like"/>
</dbReference>
<dbReference type="Proteomes" id="UP001222275">
    <property type="component" value="Chromosome"/>
</dbReference>
<protein>
    <submittedName>
        <fullName evidence="2">Prepilin-type N-terminal cleavage/methylation domain-containing protein</fullName>
    </submittedName>
</protein>
<sequence length="413" mass="42583">MDSHQTNISKKGFRHVKAIKNLGYTLIEMSIAVMIIGLVVTVLADLYPKITESSAKKQSEIQTERLEQAILGFVFAQGRLPCPSADINGVENCALQKGDFPFRTLGMSSPIRNQAGLALRYAVFDKALTGAADMELTVLKDRYEAYIATDNNSVGITPVAQSSVLNPGAPNGLDLCHALSNGSSTSNDTTYLHTGSGALLEHVAYLIHDSGLSDADNVNGVFDGSNTSTATDLGFDQPSNITGHSNDDYVYVKSFNQLWSDLDCSSVISSVGHAHPNTASASAIMNQALADYKVQAELAADVAGADIAAAAAAILSGASGTASAAATIPIATSESINTAGAAAATAPLSVAAVVAAAASVVTASVVTGMAAANKIGADQLVVDVNAKLIEINTLNASIYSNVLLADDAGIYQR</sequence>
<gene>
    <name evidence="2" type="ORF">NR989_10840</name>
</gene>
<organism evidence="2 3">
    <name type="scientific">Thiomicrorhabdus lithotrophica</name>
    <dbReference type="NCBI Taxonomy" id="2949997"/>
    <lineage>
        <taxon>Bacteria</taxon>
        <taxon>Pseudomonadati</taxon>
        <taxon>Pseudomonadota</taxon>
        <taxon>Gammaproteobacteria</taxon>
        <taxon>Thiotrichales</taxon>
        <taxon>Piscirickettsiaceae</taxon>
        <taxon>Thiomicrorhabdus</taxon>
    </lineage>
</organism>
<dbReference type="RefSeq" id="WP_275594755.1">
    <property type="nucleotide sequence ID" value="NZ_CP102381.1"/>
</dbReference>
<evidence type="ECO:0000313" key="3">
    <source>
        <dbReference type="Proteomes" id="UP001222275"/>
    </source>
</evidence>
<keyword evidence="1" id="KW-0472">Membrane</keyword>
<name>A0ABY8CCI4_9GAMM</name>
<feature type="transmembrane region" description="Helical" evidence="1">
    <location>
        <begin position="21"/>
        <end position="44"/>
    </location>
</feature>
<dbReference type="SUPFAM" id="SSF54523">
    <property type="entry name" value="Pili subunits"/>
    <property type="match status" value="1"/>
</dbReference>
<evidence type="ECO:0000256" key="1">
    <source>
        <dbReference type="SAM" id="Phobius"/>
    </source>
</evidence>
<keyword evidence="1" id="KW-0812">Transmembrane</keyword>
<dbReference type="NCBIfam" id="TIGR02532">
    <property type="entry name" value="IV_pilin_GFxxxE"/>
    <property type="match status" value="1"/>
</dbReference>